<evidence type="ECO:0000313" key="2">
    <source>
        <dbReference type="EMBL" id="GAA1254244.1"/>
    </source>
</evidence>
<dbReference type="Pfam" id="PF12079">
    <property type="entry name" value="DUF3558"/>
    <property type="match status" value="1"/>
</dbReference>
<evidence type="ECO:0000313" key="3">
    <source>
        <dbReference type="Proteomes" id="UP001500653"/>
    </source>
</evidence>
<dbReference type="InterPro" id="IPR024520">
    <property type="entry name" value="DUF3558"/>
</dbReference>
<dbReference type="Proteomes" id="UP001500653">
    <property type="component" value="Unassembled WGS sequence"/>
</dbReference>
<gene>
    <name evidence="2" type="ORF">GCM10009676_46740</name>
</gene>
<reference evidence="2 3" key="1">
    <citation type="journal article" date="2019" name="Int. J. Syst. Evol. Microbiol.">
        <title>The Global Catalogue of Microorganisms (GCM) 10K type strain sequencing project: providing services to taxonomists for standard genome sequencing and annotation.</title>
        <authorList>
            <consortium name="The Broad Institute Genomics Platform"/>
            <consortium name="The Broad Institute Genome Sequencing Center for Infectious Disease"/>
            <person name="Wu L."/>
            <person name="Ma J."/>
        </authorList>
    </citation>
    <scope>NUCLEOTIDE SEQUENCE [LARGE SCALE GENOMIC DNA]</scope>
    <source>
        <strain evidence="2 3">JCM 13023</strain>
    </source>
</reference>
<accession>A0ABN1WLF9</accession>
<name>A0ABN1WLF9_9PSEU</name>
<feature type="region of interest" description="Disordered" evidence="1">
    <location>
        <begin position="1"/>
        <end position="62"/>
    </location>
</feature>
<proteinExistence type="predicted"/>
<dbReference type="EMBL" id="BAAALN010000023">
    <property type="protein sequence ID" value="GAA1254244.1"/>
    <property type="molecule type" value="Genomic_DNA"/>
</dbReference>
<organism evidence="2 3">
    <name type="scientific">Prauserella halophila</name>
    <dbReference type="NCBI Taxonomy" id="185641"/>
    <lineage>
        <taxon>Bacteria</taxon>
        <taxon>Bacillati</taxon>
        <taxon>Actinomycetota</taxon>
        <taxon>Actinomycetes</taxon>
        <taxon>Pseudonocardiales</taxon>
        <taxon>Pseudonocardiaceae</taxon>
        <taxon>Prauserella</taxon>
    </lineage>
</organism>
<evidence type="ECO:0000256" key="1">
    <source>
        <dbReference type="SAM" id="MobiDB-lite"/>
    </source>
</evidence>
<sequence length="203" mass="20883">MAVVATACSSESDGQAQPQPSSPAASTVTAAPSSASDDHQELPHSGAPAVTNPLPKSTLNGDPCADALTGGQAEELLGEGVSAERDDLEEIGVGCYWSNQDTRASFSLRYATAGGDGLSADYANAKPKMALFNEVDQVEGFPAVQYKESTDDLMCTTSVGLADEYSLISTLSVGTNGAEEGDDPCEAGRMVMERVVGNLKAKA</sequence>
<keyword evidence="3" id="KW-1185">Reference proteome</keyword>
<feature type="compositionally biased region" description="Low complexity" evidence="1">
    <location>
        <begin position="15"/>
        <end position="35"/>
    </location>
</feature>
<protein>
    <submittedName>
        <fullName evidence="2">DUF3558 domain-containing protein</fullName>
    </submittedName>
</protein>
<comment type="caution">
    <text evidence="2">The sequence shown here is derived from an EMBL/GenBank/DDBJ whole genome shotgun (WGS) entry which is preliminary data.</text>
</comment>
<dbReference type="RefSeq" id="WP_253865425.1">
    <property type="nucleotide sequence ID" value="NZ_BAAALN010000023.1"/>
</dbReference>